<name>A0A1G2HFG0_9BACT</name>
<feature type="transmembrane region" description="Helical" evidence="5">
    <location>
        <begin position="146"/>
        <end position="168"/>
    </location>
</feature>
<dbReference type="PANTHER" id="PTHR31851">
    <property type="entry name" value="FE(2+)/MN(2+) TRANSPORTER PCL1"/>
    <property type="match status" value="1"/>
</dbReference>
<dbReference type="EMBL" id="MHOH01000003">
    <property type="protein sequence ID" value="OGZ61222.1"/>
    <property type="molecule type" value="Genomic_DNA"/>
</dbReference>
<evidence type="ECO:0000313" key="6">
    <source>
        <dbReference type="EMBL" id="OGZ61222.1"/>
    </source>
</evidence>
<proteinExistence type="predicted"/>
<gene>
    <name evidence="6" type="ORF">A2919_01530</name>
</gene>
<dbReference type="GO" id="GO:0012505">
    <property type="term" value="C:endomembrane system"/>
    <property type="evidence" value="ECO:0007669"/>
    <property type="project" value="UniProtKB-SubCell"/>
</dbReference>
<sequence length="234" mass="25423">MRKIVIELGGKYLKDSVYAANDGIVTTFAVVAGVVGASLSPLVILVLGFANLLADGFSMATGNYLGTRSENEHYDRERKREARLFDESPEHMKEDLEEIFEDKGYDKEDALAIAPLVRKNKEFFLDFVIFERLGLSPSSTGKAVNAALVTFISFLIAGSIPLLPYVLFGKNSNAFMLAIIFTGIALFVVGAARTFFSDQSWWKGGMEMLLAGGGAAFIAYAVGLMLRPIVSGVL</sequence>
<comment type="caution">
    <text evidence="6">The sequence shown here is derived from an EMBL/GenBank/DDBJ whole genome shotgun (WGS) entry which is preliminary data.</text>
</comment>
<dbReference type="Proteomes" id="UP000178835">
    <property type="component" value="Unassembled WGS sequence"/>
</dbReference>
<dbReference type="AlphaFoldDB" id="A0A1G2HFG0"/>
<evidence type="ECO:0000256" key="4">
    <source>
        <dbReference type="ARBA" id="ARBA00023136"/>
    </source>
</evidence>
<keyword evidence="2 5" id="KW-0812">Transmembrane</keyword>
<evidence type="ECO:0008006" key="8">
    <source>
        <dbReference type="Google" id="ProtNLM"/>
    </source>
</evidence>
<comment type="subcellular location">
    <subcellularLocation>
        <location evidence="1">Endomembrane system</location>
        <topology evidence="1">Multi-pass membrane protein</topology>
    </subcellularLocation>
</comment>
<feature type="transmembrane region" description="Helical" evidence="5">
    <location>
        <begin position="208"/>
        <end position="230"/>
    </location>
</feature>
<feature type="transmembrane region" description="Helical" evidence="5">
    <location>
        <begin position="24"/>
        <end position="50"/>
    </location>
</feature>
<evidence type="ECO:0000256" key="5">
    <source>
        <dbReference type="SAM" id="Phobius"/>
    </source>
</evidence>
<keyword evidence="4 5" id="KW-0472">Membrane</keyword>
<dbReference type="GO" id="GO:0030026">
    <property type="term" value="P:intracellular manganese ion homeostasis"/>
    <property type="evidence" value="ECO:0007669"/>
    <property type="project" value="InterPro"/>
</dbReference>
<organism evidence="6 7">
    <name type="scientific">Candidatus Spechtbacteria bacterium RIFCSPLOWO2_01_FULL_43_12</name>
    <dbReference type="NCBI Taxonomy" id="1802162"/>
    <lineage>
        <taxon>Bacteria</taxon>
        <taxon>Candidatus Spechtiibacteriota</taxon>
    </lineage>
</organism>
<evidence type="ECO:0000256" key="3">
    <source>
        <dbReference type="ARBA" id="ARBA00022989"/>
    </source>
</evidence>
<evidence type="ECO:0000256" key="2">
    <source>
        <dbReference type="ARBA" id="ARBA00022692"/>
    </source>
</evidence>
<protein>
    <recommendedName>
        <fullName evidence="8">GMP synthase</fullName>
    </recommendedName>
</protein>
<dbReference type="Pfam" id="PF01988">
    <property type="entry name" value="VIT1"/>
    <property type="match status" value="1"/>
</dbReference>
<evidence type="ECO:0000313" key="7">
    <source>
        <dbReference type="Proteomes" id="UP000178835"/>
    </source>
</evidence>
<evidence type="ECO:0000256" key="1">
    <source>
        <dbReference type="ARBA" id="ARBA00004127"/>
    </source>
</evidence>
<dbReference type="GO" id="GO:0005384">
    <property type="term" value="F:manganese ion transmembrane transporter activity"/>
    <property type="evidence" value="ECO:0007669"/>
    <property type="project" value="InterPro"/>
</dbReference>
<feature type="transmembrane region" description="Helical" evidence="5">
    <location>
        <begin position="174"/>
        <end position="196"/>
    </location>
</feature>
<accession>A0A1G2HFG0</accession>
<dbReference type="InterPro" id="IPR008217">
    <property type="entry name" value="Ccc1_fam"/>
</dbReference>
<keyword evidence="3 5" id="KW-1133">Transmembrane helix</keyword>
<reference evidence="6 7" key="1">
    <citation type="journal article" date="2016" name="Nat. Commun.">
        <title>Thousands of microbial genomes shed light on interconnected biogeochemical processes in an aquifer system.</title>
        <authorList>
            <person name="Anantharaman K."/>
            <person name="Brown C.T."/>
            <person name="Hug L.A."/>
            <person name="Sharon I."/>
            <person name="Castelle C.J."/>
            <person name="Probst A.J."/>
            <person name="Thomas B.C."/>
            <person name="Singh A."/>
            <person name="Wilkins M.J."/>
            <person name="Karaoz U."/>
            <person name="Brodie E.L."/>
            <person name="Williams K.H."/>
            <person name="Hubbard S.S."/>
            <person name="Banfield J.F."/>
        </authorList>
    </citation>
    <scope>NUCLEOTIDE SEQUENCE [LARGE SCALE GENOMIC DNA]</scope>
</reference>